<accession>A0AAP2CTJ7</accession>
<evidence type="ECO:0000313" key="1">
    <source>
        <dbReference type="EMBL" id="MBT0959311.1"/>
    </source>
</evidence>
<evidence type="ECO:0000313" key="2">
    <source>
        <dbReference type="Proteomes" id="UP001315686"/>
    </source>
</evidence>
<keyword evidence="2" id="KW-1185">Reference proteome</keyword>
<sequence>MDAIILQMGGWSPVVHRRGAQLFYEMPVASGHADRHFSFEIKARDLAVLEQDAERYWCLYAALHHPYQLKETELGPAMRAKYFETILHGTPKQAEAFLTQLDHGAAKGAISNLVSICMKRDQAPMRAGQWLTNPHP</sequence>
<proteinExistence type="predicted"/>
<dbReference type="RefSeq" id="WP_327795545.1">
    <property type="nucleotide sequence ID" value="NZ_JADQAZ010000004.1"/>
</dbReference>
<reference evidence="1 2" key="1">
    <citation type="journal article" date="2021" name="Arch. Microbiol.">
        <title>Harenicola maris gen. nov., sp. nov. isolated from the Sea of Japan shallow sediments.</title>
        <authorList>
            <person name="Romanenko L.A."/>
            <person name="Kurilenko V.V."/>
            <person name="Chernysheva N.Y."/>
            <person name="Tekutyeva L.A."/>
            <person name="Velansky P.V."/>
            <person name="Svetashev V.I."/>
            <person name="Isaeva M.P."/>
        </authorList>
    </citation>
    <scope>NUCLEOTIDE SEQUENCE [LARGE SCALE GENOMIC DNA]</scope>
    <source>
        <strain evidence="1 2">KMM 3653</strain>
    </source>
</reference>
<organism evidence="1 2">
    <name type="scientific">Harenicola maris</name>
    <dbReference type="NCBI Taxonomy" id="2841044"/>
    <lineage>
        <taxon>Bacteria</taxon>
        <taxon>Pseudomonadati</taxon>
        <taxon>Pseudomonadota</taxon>
        <taxon>Alphaproteobacteria</taxon>
        <taxon>Rhodobacterales</taxon>
        <taxon>Paracoccaceae</taxon>
        <taxon>Harenicola</taxon>
    </lineage>
</organism>
<protein>
    <submittedName>
        <fullName evidence="1">Uncharacterized protein</fullName>
    </submittedName>
</protein>
<comment type="caution">
    <text evidence="1">The sequence shown here is derived from an EMBL/GenBank/DDBJ whole genome shotgun (WGS) entry which is preliminary data.</text>
</comment>
<dbReference type="Proteomes" id="UP001315686">
    <property type="component" value="Unassembled WGS sequence"/>
</dbReference>
<dbReference type="AlphaFoldDB" id="A0AAP2CTJ7"/>
<name>A0AAP2CTJ7_9RHOB</name>
<gene>
    <name evidence="1" type="ORF">IV417_18125</name>
</gene>
<dbReference type="EMBL" id="JADQAZ010000004">
    <property type="protein sequence ID" value="MBT0959311.1"/>
    <property type="molecule type" value="Genomic_DNA"/>
</dbReference>